<protein>
    <recommendedName>
        <fullName evidence="7">Recombination protein RecR</fullName>
    </recommendedName>
</protein>
<comment type="caution">
    <text evidence="9">The sequence shown here is derived from an EMBL/GenBank/DDBJ whole genome shotgun (WGS) entry which is preliminary data.</text>
</comment>
<dbReference type="EMBL" id="JAUMVS010000117">
    <property type="protein sequence ID" value="MDO4842216.1"/>
    <property type="molecule type" value="Genomic_DNA"/>
</dbReference>
<feature type="domain" description="Toprim" evidence="8">
    <location>
        <begin position="80"/>
        <end position="175"/>
    </location>
</feature>
<dbReference type="AlphaFoldDB" id="A0AA43UAD7"/>
<dbReference type="InterPro" id="IPR000093">
    <property type="entry name" value="DNA_Rcmb_RecR"/>
</dbReference>
<dbReference type="Pfam" id="PF02132">
    <property type="entry name" value="RecR_ZnF"/>
    <property type="match status" value="1"/>
</dbReference>
<feature type="zinc finger region" description="C4-type" evidence="7">
    <location>
        <begin position="57"/>
        <end position="72"/>
    </location>
</feature>
<dbReference type="InterPro" id="IPR015967">
    <property type="entry name" value="Rcmb_RecR_Znf"/>
</dbReference>
<dbReference type="Pfam" id="PF21175">
    <property type="entry name" value="RecR_C"/>
    <property type="match status" value="1"/>
</dbReference>
<dbReference type="Pfam" id="PF21176">
    <property type="entry name" value="RecR_HhH"/>
    <property type="match status" value="1"/>
</dbReference>
<dbReference type="Gene3D" id="6.10.250.240">
    <property type="match status" value="1"/>
</dbReference>
<dbReference type="InterPro" id="IPR006171">
    <property type="entry name" value="TOPRIM_dom"/>
</dbReference>
<keyword evidence="6 7" id="KW-0234">DNA repair</keyword>
<dbReference type="HAMAP" id="MF_00017">
    <property type="entry name" value="RecR"/>
    <property type="match status" value="1"/>
</dbReference>
<dbReference type="PROSITE" id="PS50880">
    <property type="entry name" value="TOPRIM"/>
    <property type="match status" value="1"/>
</dbReference>
<evidence type="ECO:0000256" key="3">
    <source>
        <dbReference type="ARBA" id="ARBA00022771"/>
    </source>
</evidence>
<evidence type="ECO:0000256" key="7">
    <source>
        <dbReference type="HAMAP-Rule" id="MF_00017"/>
    </source>
</evidence>
<evidence type="ECO:0000256" key="6">
    <source>
        <dbReference type="ARBA" id="ARBA00023204"/>
    </source>
</evidence>
<evidence type="ECO:0000256" key="2">
    <source>
        <dbReference type="ARBA" id="ARBA00022763"/>
    </source>
</evidence>
<comment type="function">
    <text evidence="7">May play a role in DNA repair. It seems to be involved in an RecBC-independent recombinational process of DNA repair. It may act with RecF and RecO.</text>
</comment>
<reference evidence="9" key="1">
    <citation type="submission" date="2023-07" db="EMBL/GenBank/DDBJ databases">
        <title>Between Cages and Wild: Unraveling the Impact of Captivity on Animal Microbiomes and Antimicrobial Resistance.</title>
        <authorList>
            <person name="Schmartz G.P."/>
            <person name="Rehner J."/>
            <person name="Schuff M.J."/>
            <person name="Becker S.L."/>
            <person name="Kravczyk M."/>
            <person name="Gurevich A."/>
            <person name="Francke R."/>
            <person name="Mueller R."/>
            <person name="Keller V."/>
            <person name="Keller A."/>
        </authorList>
    </citation>
    <scope>NUCLEOTIDE SEQUENCE</scope>
    <source>
        <strain evidence="9">S12M_St_49</strain>
    </source>
</reference>
<evidence type="ECO:0000256" key="4">
    <source>
        <dbReference type="ARBA" id="ARBA00022833"/>
    </source>
</evidence>
<evidence type="ECO:0000313" key="10">
    <source>
        <dbReference type="Proteomes" id="UP001168575"/>
    </source>
</evidence>
<keyword evidence="3 7" id="KW-0863">Zinc-finger</keyword>
<dbReference type="GO" id="GO:0008270">
    <property type="term" value="F:zinc ion binding"/>
    <property type="evidence" value="ECO:0007669"/>
    <property type="project" value="UniProtKB-KW"/>
</dbReference>
<accession>A0AA43UAD7</accession>
<evidence type="ECO:0000256" key="1">
    <source>
        <dbReference type="ARBA" id="ARBA00022723"/>
    </source>
</evidence>
<dbReference type="InterPro" id="IPR034137">
    <property type="entry name" value="TOPRIM_RecR"/>
</dbReference>
<keyword evidence="2 7" id="KW-0227">DNA damage</keyword>
<dbReference type="NCBIfam" id="TIGR00615">
    <property type="entry name" value="recR"/>
    <property type="match status" value="1"/>
</dbReference>
<dbReference type="CDD" id="cd01025">
    <property type="entry name" value="TOPRIM_recR"/>
    <property type="match status" value="1"/>
</dbReference>
<organism evidence="9 10">
    <name type="scientific">Phoenicibacter congonensis</name>
    <dbReference type="NCBI Taxonomy" id="1944646"/>
    <lineage>
        <taxon>Bacteria</taxon>
        <taxon>Bacillati</taxon>
        <taxon>Actinomycetota</taxon>
        <taxon>Coriobacteriia</taxon>
        <taxon>Eggerthellales</taxon>
        <taxon>Eggerthellaceae</taxon>
        <taxon>Phoenicibacter</taxon>
    </lineage>
</organism>
<dbReference type="Gene3D" id="1.10.8.420">
    <property type="entry name" value="RecR Domain 1"/>
    <property type="match status" value="1"/>
</dbReference>
<comment type="similarity">
    <text evidence="7">Belongs to the RecR family.</text>
</comment>
<keyword evidence="1 7" id="KW-0479">Metal-binding</keyword>
<dbReference type="SMART" id="SM00493">
    <property type="entry name" value="TOPRIM"/>
    <property type="match status" value="1"/>
</dbReference>
<name>A0AA43UAD7_9ACTN</name>
<dbReference type="Proteomes" id="UP001168575">
    <property type="component" value="Unassembled WGS sequence"/>
</dbReference>
<dbReference type="InterPro" id="IPR023627">
    <property type="entry name" value="Rcmb_RecR"/>
</dbReference>
<proteinExistence type="inferred from homology"/>
<gene>
    <name evidence="7 9" type="primary">recR</name>
    <name evidence="9" type="ORF">Q3982_06015</name>
</gene>
<dbReference type="PANTHER" id="PTHR30446:SF0">
    <property type="entry name" value="RECOMBINATION PROTEIN RECR"/>
    <property type="match status" value="1"/>
</dbReference>
<dbReference type="SUPFAM" id="SSF111304">
    <property type="entry name" value="Recombination protein RecR"/>
    <property type="match status" value="1"/>
</dbReference>
<evidence type="ECO:0000259" key="8">
    <source>
        <dbReference type="PROSITE" id="PS50880"/>
    </source>
</evidence>
<keyword evidence="5 7" id="KW-0233">DNA recombination</keyword>
<dbReference type="Pfam" id="PF13662">
    <property type="entry name" value="Toprim_4"/>
    <property type="match status" value="1"/>
</dbReference>
<evidence type="ECO:0000313" key="9">
    <source>
        <dbReference type="EMBL" id="MDO4842216.1"/>
    </source>
</evidence>
<dbReference type="PANTHER" id="PTHR30446">
    <property type="entry name" value="RECOMBINATION PROTEIN RECR"/>
    <property type="match status" value="1"/>
</dbReference>
<evidence type="ECO:0000256" key="5">
    <source>
        <dbReference type="ARBA" id="ARBA00023172"/>
    </source>
</evidence>
<dbReference type="GO" id="GO:0006281">
    <property type="term" value="P:DNA repair"/>
    <property type="evidence" value="ECO:0007669"/>
    <property type="project" value="UniProtKB-UniRule"/>
</dbReference>
<keyword evidence="4 7" id="KW-0862">Zinc</keyword>
<dbReference type="PROSITE" id="PS01300">
    <property type="entry name" value="RECR"/>
    <property type="match status" value="1"/>
</dbReference>
<sequence length="198" mass="21446">MTTEGTIEQLLQELEKLPGIGPKSASRIAYFLLNEKKSEAVALSDAIRDVAEQVHFCSECYNYAKGDKCEICESTARDHSIICVVPEPRNVPPIERTGAFKGVYHVLGGEISPLDGVGPDDIRIKELVSRVKKGGITEVIVATDPNIEGEATANYIAGKLEGLGVNVTRPARGIPFGGELEFADEMTLAQALDDRRSF</sequence>
<dbReference type="GO" id="GO:0006310">
    <property type="term" value="P:DNA recombination"/>
    <property type="evidence" value="ECO:0007669"/>
    <property type="project" value="UniProtKB-UniRule"/>
</dbReference>
<keyword evidence="10" id="KW-1185">Reference proteome</keyword>
<dbReference type="Gene3D" id="3.40.1360.10">
    <property type="match status" value="1"/>
</dbReference>
<dbReference type="GO" id="GO:0003677">
    <property type="term" value="F:DNA binding"/>
    <property type="evidence" value="ECO:0007669"/>
    <property type="project" value="UniProtKB-UniRule"/>
</dbReference>